<dbReference type="Proteomes" id="UP000219422">
    <property type="component" value="Chromosome"/>
</dbReference>
<comment type="subcellular location">
    <subcellularLocation>
        <location evidence="1">Cell membrane</location>
        <topology evidence="1">Multi-pass membrane protein</topology>
    </subcellularLocation>
</comment>
<proteinExistence type="inferred from homology"/>
<keyword evidence="6" id="KW-0472">Membrane</keyword>
<accession>A0A085JYT7</accession>
<evidence type="ECO:0000313" key="8">
    <source>
        <dbReference type="Proteomes" id="UP000219422"/>
    </source>
</evidence>
<dbReference type="EMBL" id="CP023741">
    <property type="protein sequence ID" value="ATI79740.1"/>
    <property type="molecule type" value="Genomic_DNA"/>
</dbReference>
<sequence length="70" mass="7313">MLISLPTLLNSLVYAGVGILVFVVGFVILDLLTPGKLWEEIRDKQNLAVAQFAGAIAIALGIIVAAAIHG</sequence>
<comment type="similarity">
    <text evidence="2">Belongs to the UPF0719 family.</text>
</comment>
<protein>
    <submittedName>
        <fullName evidence="7">DUF350 domain-containing protein</fullName>
    </submittedName>
</protein>
<evidence type="ECO:0000313" key="7">
    <source>
        <dbReference type="EMBL" id="ATI79740.1"/>
    </source>
</evidence>
<name>A0A085JYT7_SPHYA</name>
<gene>
    <name evidence="7" type="ORF">A6768_06645</name>
</gene>
<evidence type="ECO:0000256" key="5">
    <source>
        <dbReference type="ARBA" id="ARBA00022989"/>
    </source>
</evidence>
<evidence type="ECO:0000256" key="4">
    <source>
        <dbReference type="ARBA" id="ARBA00022692"/>
    </source>
</evidence>
<evidence type="ECO:0000256" key="2">
    <source>
        <dbReference type="ARBA" id="ARBA00005779"/>
    </source>
</evidence>
<evidence type="ECO:0000256" key="1">
    <source>
        <dbReference type="ARBA" id="ARBA00004651"/>
    </source>
</evidence>
<keyword evidence="5" id="KW-1133">Transmembrane helix</keyword>
<reference evidence="7 8" key="1">
    <citation type="submission" date="2017-10" db="EMBL/GenBank/DDBJ databases">
        <title>Sphingobium yanoikuyae S72.</title>
        <authorList>
            <person name="Sanchez E."/>
            <person name="Bustos P."/>
            <person name="Mendoza P."/>
            <person name="Guo X."/>
            <person name="Mendoza A."/>
        </authorList>
    </citation>
    <scope>NUCLEOTIDE SEQUENCE [LARGE SCALE GENOMIC DNA]</scope>
    <source>
        <strain evidence="7 8">S72</strain>
    </source>
</reference>
<dbReference type="GO" id="GO:0005886">
    <property type="term" value="C:plasma membrane"/>
    <property type="evidence" value="ECO:0007669"/>
    <property type="project" value="UniProtKB-SubCell"/>
</dbReference>
<dbReference type="RefSeq" id="WP_004212540.1">
    <property type="nucleotide sequence ID" value="NZ_CAIGKD010000025.1"/>
</dbReference>
<evidence type="ECO:0000256" key="6">
    <source>
        <dbReference type="ARBA" id="ARBA00023136"/>
    </source>
</evidence>
<dbReference type="InterPro" id="IPR007140">
    <property type="entry name" value="DUF350"/>
</dbReference>
<dbReference type="KEGG" id="sya:A6768_06645"/>
<keyword evidence="4" id="KW-0812">Transmembrane</keyword>
<dbReference type="Pfam" id="PF03994">
    <property type="entry name" value="DUF350"/>
    <property type="match status" value="1"/>
</dbReference>
<dbReference type="AlphaFoldDB" id="A0A085JYT7"/>
<keyword evidence="3" id="KW-1003">Cell membrane</keyword>
<dbReference type="GeneID" id="57776515"/>
<organism evidence="7 8">
    <name type="scientific">Sphingobium yanoikuyae</name>
    <name type="common">Sphingomonas yanoikuyae</name>
    <dbReference type="NCBI Taxonomy" id="13690"/>
    <lineage>
        <taxon>Bacteria</taxon>
        <taxon>Pseudomonadati</taxon>
        <taxon>Pseudomonadota</taxon>
        <taxon>Alphaproteobacteria</taxon>
        <taxon>Sphingomonadales</taxon>
        <taxon>Sphingomonadaceae</taxon>
        <taxon>Sphingobium</taxon>
    </lineage>
</organism>
<evidence type="ECO:0000256" key="3">
    <source>
        <dbReference type="ARBA" id="ARBA00022475"/>
    </source>
</evidence>